<accession>A0A2J7ZUA9</accession>
<dbReference type="Proteomes" id="UP000236333">
    <property type="component" value="Unassembled WGS sequence"/>
</dbReference>
<reference evidence="3 4" key="1">
    <citation type="journal article" date="2017" name="Mol. Biol. Evol.">
        <title>The 4-celled Tetrabaena socialis nuclear genome reveals the essential components for genetic control of cell number at the origin of multicellularity in the volvocine lineage.</title>
        <authorList>
            <person name="Featherston J."/>
            <person name="Arakaki Y."/>
            <person name="Hanschen E.R."/>
            <person name="Ferris P.J."/>
            <person name="Michod R.E."/>
            <person name="Olson B.J.S.C."/>
            <person name="Nozaki H."/>
            <person name="Durand P.M."/>
        </authorList>
    </citation>
    <scope>NUCLEOTIDE SEQUENCE [LARGE SCALE GENOMIC DNA]</scope>
    <source>
        <strain evidence="3 4">NIES-571</strain>
    </source>
</reference>
<evidence type="ECO:0000256" key="1">
    <source>
        <dbReference type="ARBA" id="ARBA00023157"/>
    </source>
</evidence>
<dbReference type="PROSITE" id="PS50287">
    <property type="entry name" value="SRCR_2"/>
    <property type="match status" value="3"/>
</dbReference>
<comment type="caution">
    <text evidence="3">The sequence shown here is derived from an EMBL/GenBank/DDBJ whole genome shotgun (WGS) entry which is preliminary data.</text>
</comment>
<name>A0A2J7ZUA9_9CHLO</name>
<feature type="domain" description="SRCR" evidence="2">
    <location>
        <begin position="272"/>
        <end position="384"/>
    </location>
</feature>
<sequence length="401" mass="39717">MAKAQGHKTGWEGGRLPLQASADGGATWSSACFKRWSAAEATVACRQLSLGLLGLPATASTEGFVGSVPPLQPGVGVALLNVQRCGGDEASLEGCTVLPWGKQECVGEEGIAGVTCLHSIEGSQPSGFSGMRILAESTLDAGSPAEPLRPIGAPSDFWSYVCGDPWAGWDTAAASAACRAAGFPAGGEPLRSWRAGALPPVLLGRLECGPNSKGLDACAVNAAPIKALDTWTFAAPPAASAGVCLMLAGVRCRTAGGAGQGPVTLRKAPAPVATVNGSTVIARLEASIAGGAYGAVCADDGFDAAGAAVACRSLGYAAGGQPYDAAPAAAAAASPADAAGSYLGTLRALTCGGWEVSADECSSYRSRSLGSAAPCRAPAWVACNSTAAAVVTPASLRRAVA</sequence>
<dbReference type="SMART" id="SM00202">
    <property type="entry name" value="SR"/>
    <property type="match status" value="2"/>
</dbReference>
<keyword evidence="4" id="KW-1185">Reference proteome</keyword>
<keyword evidence="1" id="KW-1015">Disulfide bond</keyword>
<gene>
    <name evidence="3" type="ORF">TSOC_010088</name>
</gene>
<protein>
    <submittedName>
        <fullName evidence="3">Neurotrypsin</fullName>
    </submittedName>
</protein>
<proteinExistence type="predicted"/>
<dbReference type="AlphaFoldDB" id="A0A2J7ZUA9"/>
<feature type="domain" description="SRCR" evidence="2">
    <location>
        <begin position="131"/>
        <end position="253"/>
    </location>
</feature>
<evidence type="ECO:0000313" key="4">
    <source>
        <dbReference type="Proteomes" id="UP000236333"/>
    </source>
</evidence>
<dbReference type="InterPro" id="IPR036772">
    <property type="entry name" value="SRCR-like_dom_sf"/>
</dbReference>
<dbReference type="Pfam" id="PF00530">
    <property type="entry name" value="SRCR"/>
    <property type="match status" value="2"/>
</dbReference>
<dbReference type="EMBL" id="PGGS01000458">
    <property type="protein sequence ID" value="PNH03820.1"/>
    <property type="molecule type" value="Genomic_DNA"/>
</dbReference>
<dbReference type="InterPro" id="IPR001190">
    <property type="entry name" value="SRCR"/>
</dbReference>
<dbReference type="OrthoDB" id="540252at2759"/>
<dbReference type="Gene3D" id="3.10.250.10">
    <property type="entry name" value="SRCR-like domain"/>
    <property type="match status" value="3"/>
</dbReference>
<evidence type="ECO:0000259" key="2">
    <source>
        <dbReference type="PROSITE" id="PS50287"/>
    </source>
</evidence>
<dbReference type="GO" id="GO:0016020">
    <property type="term" value="C:membrane"/>
    <property type="evidence" value="ECO:0007669"/>
    <property type="project" value="InterPro"/>
</dbReference>
<dbReference type="PANTHER" id="PTHR48071">
    <property type="entry name" value="SRCR DOMAIN-CONTAINING PROTEIN"/>
    <property type="match status" value="1"/>
</dbReference>
<dbReference type="PANTHER" id="PTHR48071:SF18">
    <property type="entry name" value="DELETED IN MALIGNANT BRAIN TUMORS 1 PROTEIN-RELATED"/>
    <property type="match status" value="1"/>
</dbReference>
<dbReference type="SUPFAM" id="SSF56487">
    <property type="entry name" value="SRCR-like"/>
    <property type="match status" value="3"/>
</dbReference>
<feature type="domain" description="SRCR" evidence="2">
    <location>
        <begin position="1"/>
        <end position="117"/>
    </location>
</feature>
<organism evidence="3 4">
    <name type="scientific">Tetrabaena socialis</name>
    <dbReference type="NCBI Taxonomy" id="47790"/>
    <lineage>
        <taxon>Eukaryota</taxon>
        <taxon>Viridiplantae</taxon>
        <taxon>Chlorophyta</taxon>
        <taxon>core chlorophytes</taxon>
        <taxon>Chlorophyceae</taxon>
        <taxon>CS clade</taxon>
        <taxon>Chlamydomonadales</taxon>
        <taxon>Tetrabaenaceae</taxon>
        <taxon>Tetrabaena</taxon>
    </lineage>
</organism>
<evidence type="ECO:0000313" key="3">
    <source>
        <dbReference type="EMBL" id="PNH03820.1"/>
    </source>
</evidence>